<keyword evidence="5 6" id="KW-0157">Chromophore</keyword>
<keyword evidence="4 6" id="KW-0274">FAD</keyword>
<name>A0ABS8GWD2_9FLAO</name>
<comment type="similarity">
    <text evidence="1 6">Belongs to the DNA photolyase class-1 family.</text>
</comment>
<dbReference type="RefSeq" id="WP_228231357.1">
    <property type="nucleotide sequence ID" value="NZ_JAJGMW010000027.1"/>
</dbReference>
<dbReference type="InterPro" id="IPR002081">
    <property type="entry name" value="Cryptochrome/DNA_photolyase_1"/>
</dbReference>
<dbReference type="EMBL" id="JAJGMW010000027">
    <property type="protein sequence ID" value="MCC4214294.1"/>
    <property type="molecule type" value="Genomic_DNA"/>
</dbReference>
<dbReference type="PRINTS" id="PR00147">
    <property type="entry name" value="DNAPHOTLYASE"/>
</dbReference>
<evidence type="ECO:0000256" key="4">
    <source>
        <dbReference type="ARBA" id="ARBA00022827"/>
    </source>
</evidence>
<dbReference type="InterPro" id="IPR014729">
    <property type="entry name" value="Rossmann-like_a/b/a_fold"/>
</dbReference>
<dbReference type="Pfam" id="PF03441">
    <property type="entry name" value="FAD_binding_7"/>
    <property type="match status" value="1"/>
</dbReference>
<organism evidence="9 10">
    <name type="scientific">Leeuwenhoekiella parthenopeia</name>
    <dbReference type="NCBI Taxonomy" id="2890320"/>
    <lineage>
        <taxon>Bacteria</taxon>
        <taxon>Pseudomonadati</taxon>
        <taxon>Bacteroidota</taxon>
        <taxon>Flavobacteriia</taxon>
        <taxon>Flavobacteriales</taxon>
        <taxon>Flavobacteriaceae</taxon>
        <taxon>Leeuwenhoekiella</taxon>
    </lineage>
</organism>
<evidence type="ECO:0000256" key="7">
    <source>
        <dbReference type="SAM" id="Coils"/>
    </source>
</evidence>
<dbReference type="InterPro" id="IPR014133">
    <property type="entry name" value="Cry_DASH"/>
</dbReference>
<dbReference type="InterPro" id="IPR036134">
    <property type="entry name" value="Crypto/Photolyase_FAD-like_sf"/>
</dbReference>
<accession>A0ABS8GWD2</accession>
<dbReference type="InterPro" id="IPR036155">
    <property type="entry name" value="Crypto/Photolyase_N_sf"/>
</dbReference>
<evidence type="ECO:0000256" key="5">
    <source>
        <dbReference type="ARBA" id="ARBA00022991"/>
    </source>
</evidence>
<feature type="coiled-coil region" evidence="7">
    <location>
        <begin position="54"/>
        <end position="81"/>
    </location>
</feature>
<dbReference type="SUPFAM" id="SSF52425">
    <property type="entry name" value="Cryptochrome/photolyase, N-terminal domain"/>
    <property type="match status" value="1"/>
</dbReference>
<dbReference type="SUPFAM" id="SSF48173">
    <property type="entry name" value="Cryptochrome/photolyase FAD-binding domain"/>
    <property type="match status" value="1"/>
</dbReference>
<dbReference type="PROSITE" id="PS51645">
    <property type="entry name" value="PHR_CRY_ALPHA_BETA"/>
    <property type="match status" value="1"/>
</dbReference>
<keyword evidence="3 6" id="KW-0285">Flavoprotein</keyword>
<proteinExistence type="inferred from homology"/>
<dbReference type="Gene3D" id="1.10.579.10">
    <property type="entry name" value="DNA Cyclobutane Dipyrimidine Photolyase, subunit A, domain 3"/>
    <property type="match status" value="1"/>
</dbReference>
<dbReference type="PANTHER" id="PTHR11455">
    <property type="entry name" value="CRYPTOCHROME"/>
    <property type="match status" value="1"/>
</dbReference>
<dbReference type="InterPro" id="IPR005101">
    <property type="entry name" value="Cryptochr/Photolyase_FAD-bd"/>
</dbReference>
<dbReference type="PANTHER" id="PTHR11455:SF22">
    <property type="entry name" value="CRYPTOCHROME DASH"/>
    <property type="match status" value="1"/>
</dbReference>
<keyword evidence="7" id="KW-0175">Coiled coil</keyword>
<comment type="cofactor">
    <cofactor evidence="6">
        <name>FAD</name>
        <dbReference type="ChEBI" id="CHEBI:57692"/>
    </cofactor>
    <text evidence="6">Binds 1 FAD per subunit.</text>
</comment>
<feature type="domain" description="Photolyase/cryptochrome alpha/beta" evidence="8">
    <location>
        <begin position="1"/>
        <end position="134"/>
    </location>
</feature>
<comment type="function">
    <text evidence="6">May have a photoreceptor function.</text>
</comment>
<dbReference type="Proteomes" id="UP001197770">
    <property type="component" value="Unassembled WGS sequence"/>
</dbReference>
<protein>
    <recommendedName>
        <fullName evidence="2 6">Cryptochrome DASH</fullName>
    </recommendedName>
</protein>
<evidence type="ECO:0000313" key="10">
    <source>
        <dbReference type="Proteomes" id="UP001197770"/>
    </source>
</evidence>
<dbReference type="Gene3D" id="1.25.40.80">
    <property type="match status" value="1"/>
</dbReference>
<reference evidence="9 10" key="1">
    <citation type="submission" date="2021-11" db="EMBL/GenBank/DDBJ databases">
        <title>Seasonal and diel survey of microbial diversity of the Tyrrhenian coast.</title>
        <authorList>
            <person name="Gattoni G."/>
            <person name="Corral P."/>
        </authorList>
    </citation>
    <scope>NUCLEOTIDE SEQUENCE [LARGE SCALE GENOMIC DNA]</scope>
    <source>
        <strain evidence="9 10">Mr9</strain>
    </source>
</reference>
<sequence>MNIVWFKNDLRTQDNHSLLKAVQENQPVIAVYFFDPGQFKTDRFGFKKTEKYRAQFLIETVQELRSELKKLNISLLIYTEEPETKLPKLIKKYEAQKVYLQNEWTFEERLIIDGVKANCEDSVAFIETYDQFLIHPDDLPYTSFSKIPEVFTQWRKKCEKQADIRQTVAVDPLQPENLVAEETQIPSLEDLGLESFEVDERTAFPFKGGALQALKRIENYFWETKNLARYKKTRNGLVGKDYSSKLSAWLANGSISPRTIYYQVQKFEKEETKNDSTYWLIFELYWRDFFKYVSLKHGDKIFHLSGILEKDYDWSTNKAAREEWIEGRTKYDFVNANMKEIALTGFMSNRGRQNVASFWAKELQQDWRIGAAYFESMLIDYDVHSNYGNWLYNSGVGNDPRDRKFNIESQADRYDGDRKYRDLWLAKTLFD</sequence>
<comment type="caution">
    <text evidence="9">The sequence shown here is derived from an EMBL/GenBank/DDBJ whole genome shotgun (WGS) entry which is preliminary data.</text>
</comment>
<evidence type="ECO:0000256" key="2">
    <source>
        <dbReference type="ARBA" id="ARBA00017881"/>
    </source>
</evidence>
<dbReference type="NCBIfam" id="TIGR02765">
    <property type="entry name" value="crypto_DASH"/>
    <property type="match status" value="1"/>
</dbReference>
<dbReference type="InterPro" id="IPR006050">
    <property type="entry name" value="DNA_photolyase_N"/>
</dbReference>
<gene>
    <name evidence="9" type="ORF">LLW17_16315</name>
</gene>
<evidence type="ECO:0000256" key="1">
    <source>
        <dbReference type="ARBA" id="ARBA00005862"/>
    </source>
</evidence>
<dbReference type="Gene3D" id="3.40.50.620">
    <property type="entry name" value="HUPs"/>
    <property type="match status" value="1"/>
</dbReference>
<comment type="cofactor">
    <cofactor evidence="6">
        <name>(6R)-5,10-methylene-5,6,7,8-tetrahydrofolate</name>
        <dbReference type="ChEBI" id="CHEBI:15636"/>
    </cofactor>
    <text evidence="6">Binds 1 5,10-methenyltetrahydrofolate (MTHF) per subunit.</text>
</comment>
<keyword evidence="10" id="KW-1185">Reference proteome</keyword>
<evidence type="ECO:0000313" key="9">
    <source>
        <dbReference type="EMBL" id="MCC4214294.1"/>
    </source>
</evidence>
<evidence type="ECO:0000256" key="3">
    <source>
        <dbReference type="ARBA" id="ARBA00022630"/>
    </source>
</evidence>
<evidence type="ECO:0000256" key="6">
    <source>
        <dbReference type="RuleBase" id="RU367151"/>
    </source>
</evidence>
<evidence type="ECO:0000259" key="8">
    <source>
        <dbReference type="PROSITE" id="PS51645"/>
    </source>
</evidence>
<dbReference type="Pfam" id="PF00875">
    <property type="entry name" value="DNA_photolyase"/>
    <property type="match status" value="1"/>
</dbReference>